<dbReference type="OrthoDB" id="7743618at2"/>
<evidence type="ECO:0000256" key="2">
    <source>
        <dbReference type="ARBA" id="ARBA00022692"/>
    </source>
</evidence>
<dbReference type="AlphaFoldDB" id="A0A399RLA9"/>
<evidence type="ECO:0000256" key="3">
    <source>
        <dbReference type="ARBA" id="ARBA00022989"/>
    </source>
</evidence>
<dbReference type="PANTHER" id="PTHR35371:SF1">
    <property type="entry name" value="BLR7753 PROTEIN"/>
    <property type="match status" value="1"/>
</dbReference>
<dbReference type="Gene3D" id="1.20.120.550">
    <property type="entry name" value="Membrane associated eicosanoid/glutathione metabolism-like domain"/>
    <property type="match status" value="1"/>
</dbReference>
<dbReference type="GO" id="GO:0016020">
    <property type="term" value="C:membrane"/>
    <property type="evidence" value="ECO:0007669"/>
    <property type="project" value="UniProtKB-SubCell"/>
</dbReference>
<dbReference type="Pfam" id="PF01124">
    <property type="entry name" value="MAPEG"/>
    <property type="match status" value="1"/>
</dbReference>
<protein>
    <recommendedName>
        <fullName evidence="8">MAPEG family protein</fullName>
    </recommendedName>
</protein>
<dbReference type="PANTHER" id="PTHR35371">
    <property type="entry name" value="INNER MEMBRANE PROTEIN"/>
    <property type="match status" value="1"/>
</dbReference>
<reference evidence="6 7" key="1">
    <citation type="submission" date="2018-08" db="EMBL/GenBank/DDBJ databases">
        <title>Henriciella mobilis sp. nov., isolated from seawater.</title>
        <authorList>
            <person name="Cheng H."/>
            <person name="Wu Y.-H."/>
            <person name="Xu X.-W."/>
            <person name="Guo L.-L."/>
        </authorList>
    </citation>
    <scope>NUCLEOTIDE SEQUENCE [LARGE SCALE GENOMIC DNA]</scope>
    <source>
        <strain evidence="6 7">JN25</strain>
    </source>
</reference>
<dbReference type="EMBL" id="QWFX01000005">
    <property type="protein sequence ID" value="RIJ32520.1"/>
    <property type="molecule type" value="Genomic_DNA"/>
</dbReference>
<accession>A0A399RLA9</accession>
<evidence type="ECO:0000256" key="1">
    <source>
        <dbReference type="ARBA" id="ARBA00004370"/>
    </source>
</evidence>
<dbReference type="InterPro" id="IPR001129">
    <property type="entry name" value="Membr-assoc_MAPEG"/>
</dbReference>
<comment type="caution">
    <text evidence="6">The sequence shown here is derived from an EMBL/GenBank/DDBJ whole genome shotgun (WGS) entry which is preliminary data.</text>
</comment>
<evidence type="ECO:0000256" key="4">
    <source>
        <dbReference type="ARBA" id="ARBA00023136"/>
    </source>
</evidence>
<dbReference type="SUPFAM" id="SSF161084">
    <property type="entry name" value="MAPEG domain-like"/>
    <property type="match status" value="1"/>
</dbReference>
<feature type="transmembrane region" description="Helical" evidence="5">
    <location>
        <begin position="95"/>
        <end position="113"/>
    </location>
</feature>
<feature type="transmembrane region" description="Helical" evidence="5">
    <location>
        <begin position="71"/>
        <end position="88"/>
    </location>
</feature>
<keyword evidence="7" id="KW-1185">Reference proteome</keyword>
<evidence type="ECO:0000256" key="5">
    <source>
        <dbReference type="SAM" id="Phobius"/>
    </source>
</evidence>
<dbReference type="RefSeq" id="WP_119374601.1">
    <property type="nucleotide sequence ID" value="NZ_QWFX01000005.1"/>
</dbReference>
<proteinExistence type="predicted"/>
<dbReference type="Proteomes" id="UP000266385">
    <property type="component" value="Unassembled WGS sequence"/>
</dbReference>
<keyword evidence="4 5" id="KW-0472">Membrane</keyword>
<comment type="subcellular location">
    <subcellularLocation>
        <location evidence="1">Membrane</location>
    </subcellularLocation>
</comment>
<name>A0A399RLA9_9PROT</name>
<organism evidence="6 7">
    <name type="scientific">Henriciella mobilis</name>
    <dbReference type="NCBI Taxonomy" id="2305467"/>
    <lineage>
        <taxon>Bacteria</taxon>
        <taxon>Pseudomonadati</taxon>
        <taxon>Pseudomonadota</taxon>
        <taxon>Alphaproteobacteria</taxon>
        <taxon>Hyphomonadales</taxon>
        <taxon>Hyphomonadaceae</taxon>
        <taxon>Henriciella</taxon>
    </lineage>
</organism>
<evidence type="ECO:0000313" key="6">
    <source>
        <dbReference type="EMBL" id="RIJ32520.1"/>
    </source>
</evidence>
<dbReference type="InterPro" id="IPR023352">
    <property type="entry name" value="MAPEG-like_dom_sf"/>
</dbReference>
<evidence type="ECO:0000313" key="7">
    <source>
        <dbReference type="Proteomes" id="UP000266385"/>
    </source>
</evidence>
<gene>
    <name evidence="6" type="ORF">D1223_01305</name>
</gene>
<keyword evidence="3 5" id="KW-1133">Transmembrane helix</keyword>
<feature type="transmembrane region" description="Helical" evidence="5">
    <location>
        <begin position="119"/>
        <end position="139"/>
    </location>
</feature>
<keyword evidence="2 5" id="KW-0812">Transmembrane</keyword>
<sequence>MSSTEPVMISQEMMYLFGSVVILLVVLFVQSVTTVLANGLRWGLGPRDVPAKDDLFAGRAKRTVQNHMEGLALFGFAILIIEMSGLNSDLSKTGAALFFWARLAYAPAYLLGIPTVRTLIWAVSLVGILIELYVIAATGL</sequence>
<evidence type="ECO:0008006" key="8">
    <source>
        <dbReference type="Google" id="ProtNLM"/>
    </source>
</evidence>